<dbReference type="AlphaFoldDB" id="A0A0V0U8M0"/>
<keyword evidence="3" id="KW-1185">Reference proteome</keyword>
<keyword evidence="1" id="KW-0812">Transmembrane</keyword>
<keyword evidence="1" id="KW-0472">Membrane</keyword>
<gene>
    <name evidence="2" type="ORF">T05_7437</name>
</gene>
<name>A0A0V0U8M0_9BILA</name>
<evidence type="ECO:0000313" key="3">
    <source>
        <dbReference type="Proteomes" id="UP000055048"/>
    </source>
</evidence>
<protein>
    <submittedName>
        <fullName evidence="2">Uncharacterized protein</fullName>
    </submittedName>
</protein>
<organism evidence="2 3">
    <name type="scientific">Trichinella murrelli</name>
    <dbReference type="NCBI Taxonomy" id="144512"/>
    <lineage>
        <taxon>Eukaryota</taxon>
        <taxon>Metazoa</taxon>
        <taxon>Ecdysozoa</taxon>
        <taxon>Nematoda</taxon>
        <taxon>Enoplea</taxon>
        <taxon>Dorylaimia</taxon>
        <taxon>Trichinellida</taxon>
        <taxon>Trichinellidae</taxon>
        <taxon>Trichinella</taxon>
    </lineage>
</organism>
<evidence type="ECO:0000256" key="1">
    <source>
        <dbReference type="SAM" id="Phobius"/>
    </source>
</evidence>
<comment type="caution">
    <text evidence="2">The sequence shown here is derived from an EMBL/GenBank/DDBJ whole genome shotgun (WGS) entry which is preliminary data.</text>
</comment>
<proteinExistence type="predicted"/>
<evidence type="ECO:0000313" key="2">
    <source>
        <dbReference type="EMBL" id="KRX47546.1"/>
    </source>
</evidence>
<dbReference type="EMBL" id="JYDJ01000041">
    <property type="protein sequence ID" value="KRX47546.1"/>
    <property type="molecule type" value="Genomic_DNA"/>
</dbReference>
<sequence>MSKKLFFDYGTMTEEHLNGFAIMCTFILILELILGWQYVVRLITISQGKTFYLAASSTSKFYKSSTDGGYEGGDSRDGWSVTEFGPEMEVPGGEGGEEVQDREALERKCICGDHRKIVSVHQVDIFVELAREWEACQKIIRRPVLHKQAQKEKITNDMKIDLEFRHE</sequence>
<accession>A0A0V0U8M0</accession>
<feature type="transmembrane region" description="Helical" evidence="1">
    <location>
        <begin position="20"/>
        <end position="40"/>
    </location>
</feature>
<dbReference type="Proteomes" id="UP000055048">
    <property type="component" value="Unassembled WGS sequence"/>
</dbReference>
<reference evidence="2 3" key="1">
    <citation type="submission" date="2015-01" db="EMBL/GenBank/DDBJ databases">
        <title>Evolution of Trichinella species and genotypes.</title>
        <authorList>
            <person name="Korhonen P.K."/>
            <person name="Edoardo P."/>
            <person name="Giuseppe L.R."/>
            <person name="Gasser R.B."/>
        </authorList>
    </citation>
    <scope>NUCLEOTIDE SEQUENCE [LARGE SCALE GENOMIC DNA]</scope>
    <source>
        <strain evidence="2">ISS417</strain>
    </source>
</reference>
<keyword evidence="1" id="KW-1133">Transmembrane helix</keyword>